<evidence type="ECO:0000259" key="3">
    <source>
        <dbReference type="Pfam" id="PF00561"/>
    </source>
</evidence>
<accession>A0A411X065</accession>
<proteinExistence type="predicted"/>
<dbReference type="PANTHER" id="PTHR42977">
    <property type="entry name" value="HYDROLASE-RELATED"/>
    <property type="match status" value="1"/>
</dbReference>
<evidence type="ECO:0000256" key="1">
    <source>
        <dbReference type="ARBA" id="ARBA00022801"/>
    </source>
</evidence>
<keyword evidence="6" id="KW-1185">Reference proteome</keyword>
<dbReference type="PRINTS" id="PR00111">
    <property type="entry name" value="ABHYDROLASE"/>
</dbReference>
<reference evidence="4" key="3">
    <citation type="submission" date="2022-12" db="EMBL/GenBank/DDBJ databases">
        <authorList>
            <person name="Sun Q."/>
            <person name="Kim S."/>
        </authorList>
    </citation>
    <scope>NUCLEOTIDE SEQUENCE</scope>
    <source>
        <strain evidence="4">KCTC 12343</strain>
    </source>
</reference>
<keyword evidence="2" id="KW-0732">Signal</keyword>
<dbReference type="GO" id="GO:0004301">
    <property type="term" value="F:epoxide hydrolase activity"/>
    <property type="evidence" value="ECO:0007669"/>
    <property type="project" value="TreeGrafter"/>
</dbReference>
<dbReference type="Proteomes" id="UP000628442">
    <property type="component" value="Unassembled WGS sequence"/>
</dbReference>
<dbReference type="SUPFAM" id="SSF53474">
    <property type="entry name" value="alpha/beta-Hydrolases"/>
    <property type="match status" value="1"/>
</dbReference>
<dbReference type="EMBL" id="BMWV01000005">
    <property type="protein sequence ID" value="GGY43648.1"/>
    <property type="molecule type" value="Genomic_DNA"/>
</dbReference>
<evidence type="ECO:0000313" key="7">
    <source>
        <dbReference type="Proteomes" id="UP000628442"/>
    </source>
</evidence>
<name>A0A411X065_9BURK</name>
<evidence type="ECO:0000313" key="4">
    <source>
        <dbReference type="EMBL" id="GGY43648.1"/>
    </source>
</evidence>
<dbReference type="AlphaFoldDB" id="A0A411X065"/>
<dbReference type="Pfam" id="PF00561">
    <property type="entry name" value="Abhydrolase_1"/>
    <property type="match status" value="1"/>
</dbReference>
<dbReference type="InterPro" id="IPR029058">
    <property type="entry name" value="AB_hydrolase_fold"/>
</dbReference>
<keyword evidence="1 4" id="KW-0378">Hydrolase</keyword>
<protein>
    <submittedName>
        <fullName evidence="4 5">Hydrolase</fullName>
    </submittedName>
</protein>
<organism evidence="4 7">
    <name type="scientific">Pseudoduganella albidiflava</name>
    <dbReference type="NCBI Taxonomy" id="321983"/>
    <lineage>
        <taxon>Bacteria</taxon>
        <taxon>Pseudomonadati</taxon>
        <taxon>Pseudomonadota</taxon>
        <taxon>Betaproteobacteria</taxon>
        <taxon>Burkholderiales</taxon>
        <taxon>Oxalobacteraceae</taxon>
        <taxon>Telluria group</taxon>
        <taxon>Pseudoduganella</taxon>
    </lineage>
</organism>
<dbReference type="PANTHER" id="PTHR42977:SF3">
    <property type="entry name" value="AB HYDROLASE-1 DOMAIN-CONTAINING PROTEIN"/>
    <property type="match status" value="1"/>
</dbReference>
<gene>
    <name evidence="5" type="ORF">EYF70_16910</name>
    <name evidence="4" type="ORF">GCM10007387_27240</name>
</gene>
<evidence type="ECO:0000313" key="6">
    <source>
        <dbReference type="Proteomes" id="UP000292307"/>
    </source>
</evidence>
<dbReference type="Gene3D" id="3.40.50.1820">
    <property type="entry name" value="alpha/beta hydrolase"/>
    <property type="match status" value="1"/>
</dbReference>
<evidence type="ECO:0000256" key="2">
    <source>
        <dbReference type="SAM" id="SignalP"/>
    </source>
</evidence>
<dbReference type="InterPro" id="IPR000073">
    <property type="entry name" value="AB_hydrolase_1"/>
</dbReference>
<dbReference type="InterPro" id="IPR051340">
    <property type="entry name" value="Haloalkane_dehalogenase"/>
</dbReference>
<dbReference type="EMBL" id="CP036401">
    <property type="protein sequence ID" value="QBI02332.1"/>
    <property type="molecule type" value="Genomic_DNA"/>
</dbReference>
<dbReference type="FunFam" id="3.40.50.1820:FF:000173">
    <property type="entry name" value="Alpha/beta hydrolase"/>
    <property type="match status" value="1"/>
</dbReference>
<feature type="signal peptide" evidence="2">
    <location>
        <begin position="1"/>
        <end position="32"/>
    </location>
</feature>
<dbReference type="PRINTS" id="PR00412">
    <property type="entry name" value="EPOXHYDRLASE"/>
</dbReference>
<evidence type="ECO:0000313" key="5">
    <source>
        <dbReference type="EMBL" id="QBI02332.1"/>
    </source>
</evidence>
<feature type="chain" id="PRO_5044601784" evidence="2">
    <location>
        <begin position="33"/>
        <end position="337"/>
    </location>
</feature>
<dbReference type="OrthoDB" id="9802676at2"/>
<sequence>MQAPVLFRPTFHLAFQAISALGLAATFHGALAAPAGAVATTTANAPANAVSYRTVNIDGVNVFYREAGPANAPTLLLLHGFPTSSQMFRNLIPQLADRYRVIAPDYPGYGQSDMPPMGEFTYSFDNLAKVIDKFTVAVGARRYALYVQDYGAPVGFRLAAAHPERVTAIVVQNGNAYDEGLDNEFWKPIKVWWTDKSEANTAKQRPILELAATKWQYTEGVRDVRRISPDAWMLDQAYLDRPGNKEIQLALLHDYGSNPPHYPAWQAYFRKHQPPMLIAWGKNDKIFPAAGAHPYLRDLPKAELHLLDTGHFALEEESATIGALMRDFLGRTLKPGM</sequence>
<dbReference type="RefSeq" id="WP_131146446.1">
    <property type="nucleotide sequence ID" value="NZ_BMWV01000005.1"/>
</dbReference>
<dbReference type="InterPro" id="IPR000639">
    <property type="entry name" value="Epox_hydrolase-like"/>
</dbReference>
<reference evidence="5 6" key="2">
    <citation type="submission" date="2019-02" db="EMBL/GenBank/DDBJ databases">
        <title>Draft Genome Sequences of Six Type Strains of the Genus Massilia.</title>
        <authorList>
            <person name="Miess H."/>
            <person name="Frediansyhah A."/>
            <person name="Gross H."/>
        </authorList>
    </citation>
    <scope>NUCLEOTIDE SEQUENCE [LARGE SCALE GENOMIC DNA]</scope>
    <source>
        <strain evidence="5 6">DSM 17472</strain>
    </source>
</reference>
<dbReference type="Proteomes" id="UP000292307">
    <property type="component" value="Chromosome"/>
</dbReference>
<feature type="domain" description="AB hydrolase-1" evidence="3">
    <location>
        <begin position="73"/>
        <end position="317"/>
    </location>
</feature>
<reference evidence="4" key="1">
    <citation type="journal article" date="2014" name="Int. J. Syst. Evol. Microbiol.">
        <title>Complete genome sequence of Corynebacterium casei LMG S-19264T (=DSM 44701T), isolated from a smear-ripened cheese.</title>
        <authorList>
            <consortium name="US DOE Joint Genome Institute (JGI-PGF)"/>
            <person name="Walter F."/>
            <person name="Albersmeier A."/>
            <person name="Kalinowski J."/>
            <person name="Ruckert C."/>
        </authorList>
    </citation>
    <scope>NUCLEOTIDE SEQUENCE</scope>
    <source>
        <strain evidence="4">KCTC 12343</strain>
    </source>
</reference>